<organism evidence="1 2">
    <name type="scientific">Lactiplantibacillus plantarum</name>
    <name type="common">Lactobacillus plantarum</name>
    <dbReference type="NCBI Taxonomy" id="1590"/>
    <lineage>
        <taxon>Bacteria</taxon>
        <taxon>Bacillati</taxon>
        <taxon>Bacillota</taxon>
        <taxon>Bacilli</taxon>
        <taxon>Lactobacillales</taxon>
        <taxon>Lactobacillaceae</taxon>
        <taxon>Lactiplantibacillus</taxon>
    </lineage>
</organism>
<gene>
    <name evidence="1" type="ORF">NAB2_3009</name>
</gene>
<evidence type="ECO:0000313" key="2">
    <source>
        <dbReference type="Proteomes" id="UP000076872"/>
    </source>
</evidence>
<proteinExistence type="predicted"/>
<dbReference type="Proteomes" id="UP000076872">
    <property type="component" value="Unassembled WGS sequence"/>
</dbReference>
<name>A0AAW3RA46_LACPN</name>
<evidence type="ECO:0000313" key="1">
    <source>
        <dbReference type="EMBL" id="KZV01100.1"/>
    </source>
</evidence>
<protein>
    <submittedName>
        <fullName evidence="1">Uncharacterized protein</fullName>
    </submittedName>
</protein>
<sequence length="43" mass="5261">MMDKLKDNVDGNDRFFITKIFKDDYAGWLTEKEWNYVNDHIFS</sequence>
<accession>A0AAW3RA46</accession>
<dbReference type="EMBL" id="LUXO01000035">
    <property type="protein sequence ID" value="KZV01100.1"/>
    <property type="molecule type" value="Genomic_DNA"/>
</dbReference>
<reference evidence="1 2" key="1">
    <citation type="submission" date="2016-03" db="EMBL/GenBank/DDBJ databases">
        <title>Comparative genomics of 54 Lactobacillus plantarum strains reveals genomic uncoupling from niche constraints.</title>
        <authorList>
            <person name="Martino M.E."/>
        </authorList>
    </citation>
    <scope>NUCLEOTIDE SEQUENCE [LARGE SCALE GENOMIC DNA]</scope>
    <source>
        <strain evidence="1 2">NAB2</strain>
    </source>
</reference>
<dbReference type="AlphaFoldDB" id="A0AAW3RA46"/>
<comment type="caution">
    <text evidence="1">The sequence shown here is derived from an EMBL/GenBank/DDBJ whole genome shotgun (WGS) entry which is preliminary data.</text>
</comment>